<dbReference type="RefSeq" id="WP_009227155.1">
    <property type="nucleotide sequence ID" value="NZ_FXAE01000001.1"/>
</dbReference>
<organism evidence="7 8">
    <name type="scientific">Paenibacillus barengoltzii J12</name>
    <dbReference type="NCBI Taxonomy" id="935846"/>
    <lineage>
        <taxon>Bacteria</taxon>
        <taxon>Bacillati</taxon>
        <taxon>Bacillota</taxon>
        <taxon>Bacilli</taxon>
        <taxon>Bacillales</taxon>
        <taxon>Paenibacillaceae</taxon>
        <taxon>Paenibacillus</taxon>
    </lineage>
</organism>
<dbReference type="PANTHER" id="PTHR33258:SF1">
    <property type="entry name" value="TRANSPOSASE INSL FOR INSERTION SEQUENCE ELEMENT IS186A-RELATED"/>
    <property type="match status" value="1"/>
</dbReference>
<name>A0ABY1LV46_9BACL</name>
<evidence type="ECO:0000256" key="1">
    <source>
        <dbReference type="ARBA" id="ARBA00010075"/>
    </source>
</evidence>
<keyword evidence="8" id="KW-1185">Reference proteome</keyword>
<evidence type="ECO:0000256" key="2">
    <source>
        <dbReference type="ARBA" id="ARBA00022578"/>
    </source>
</evidence>
<keyword evidence="2" id="KW-0815">Transposition</keyword>
<dbReference type="Gene3D" id="3.90.350.10">
    <property type="entry name" value="Transposase Inhibitor Protein From Tn5, Chain A, domain 1"/>
    <property type="match status" value="2"/>
</dbReference>
<dbReference type="EMBL" id="FXAE01000001">
    <property type="protein sequence ID" value="SME92404.1"/>
    <property type="molecule type" value="Genomic_DNA"/>
</dbReference>
<comment type="caution">
    <text evidence="7">The sequence shown here is derived from an EMBL/GenBank/DDBJ whole genome shotgun (WGS) entry which is preliminary data.</text>
</comment>
<keyword evidence="3" id="KW-0238">DNA-binding</keyword>
<feature type="region of interest" description="Disordered" evidence="5">
    <location>
        <begin position="367"/>
        <end position="387"/>
    </location>
</feature>
<dbReference type="Proteomes" id="UP000192939">
    <property type="component" value="Unassembled WGS sequence"/>
</dbReference>
<evidence type="ECO:0000256" key="4">
    <source>
        <dbReference type="ARBA" id="ARBA00023172"/>
    </source>
</evidence>
<dbReference type="InterPro" id="IPR012337">
    <property type="entry name" value="RNaseH-like_sf"/>
</dbReference>
<comment type="similarity">
    <text evidence="1">Belongs to the transposase 11 family.</text>
</comment>
<gene>
    <name evidence="7" type="ORF">SAMN02744124_00233</name>
</gene>
<feature type="domain" description="Transposase IS4-like" evidence="6">
    <location>
        <begin position="122"/>
        <end position="327"/>
    </location>
</feature>
<dbReference type="InterPro" id="IPR002559">
    <property type="entry name" value="Transposase_11"/>
</dbReference>
<feature type="compositionally biased region" description="Basic residues" evidence="5">
    <location>
        <begin position="367"/>
        <end position="380"/>
    </location>
</feature>
<reference evidence="7 8" key="1">
    <citation type="submission" date="2017-04" db="EMBL/GenBank/DDBJ databases">
        <authorList>
            <person name="Varghese N."/>
            <person name="Submissions S."/>
        </authorList>
    </citation>
    <scope>NUCLEOTIDE SEQUENCE [LARGE SCALE GENOMIC DNA]</scope>
    <source>
        <strain evidence="7 8">J12</strain>
    </source>
</reference>
<dbReference type="Pfam" id="PF01609">
    <property type="entry name" value="DDE_Tnp_1"/>
    <property type="match status" value="1"/>
</dbReference>
<protein>
    <submittedName>
        <fullName evidence="7">Transposase, IS4 family</fullName>
    </submittedName>
</protein>
<evidence type="ECO:0000313" key="7">
    <source>
        <dbReference type="EMBL" id="SME92404.1"/>
    </source>
</evidence>
<proteinExistence type="inferred from homology"/>
<dbReference type="InterPro" id="IPR047952">
    <property type="entry name" value="Transpos_IS4"/>
</dbReference>
<dbReference type="SUPFAM" id="SSF53098">
    <property type="entry name" value="Ribonuclease H-like"/>
    <property type="match status" value="1"/>
</dbReference>
<sequence>MDNSTNLSVICQCLQMLNINSSRDSVLDYRARKLFVGSSLLLFIEAQLQQRESYAEMSEHLEANEDFQAILGGLESISPSQLSRKMKKLPLENLHLLFMQVTRQIQQLTENKPGITTKIGKLAIMDSTQITLPAILSKWAYCSASNHGVKMHTSLLVVDAKTMVPDKIIASTKDVADHEVAPNFTVDKEVTYVMDRGYQVHKHFQAWVDQGMKFVARVKDNTRLTILKERALPKRGDFIRDADVTLPGQQMKLRLIEFQDQQGRLYRLVTSRMDLSVHQIADVYRHRWQIELFFKWIKQHLRLVKPHGYTAEAIWNQMYIALISYALCLLLRLKLECKQTVWQLLRLIRLYADRSWTRLHEALFKKPTRSSKGRTKRNGRPPKQANKSMKPRIIVEVLN</sequence>
<evidence type="ECO:0000256" key="3">
    <source>
        <dbReference type="ARBA" id="ARBA00023125"/>
    </source>
</evidence>
<accession>A0ABY1LV46</accession>
<evidence type="ECO:0000256" key="5">
    <source>
        <dbReference type="SAM" id="MobiDB-lite"/>
    </source>
</evidence>
<dbReference type="NCBIfam" id="NF033592">
    <property type="entry name" value="transpos_IS4_1"/>
    <property type="match status" value="1"/>
</dbReference>
<keyword evidence="4" id="KW-0233">DNA recombination</keyword>
<evidence type="ECO:0000313" key="8">
    <source>
        <dbReference type="Proteomes" id="UP000192939"/>
    </source>
</evidence>
<dbReference type="PANTHER" id="PTHR33258">
    <property type="entry name" value="TRANSPOSASE INSL FOR INSERTION SEQUENCE ELEMENT IS186A-RELATED"/>
    <property type="match status" value="1"/>
</dbReference>
<evidence type="ECO:0000259" key="6">
    <source>
        <dbReference type="Pfam" id="PF01609"/>
    </source>
</evidence>